<gene>
    <name evidence="3" type="ORF">ACFPZN_52930</name>
</gene>
<feature type="compositionally biased region" description="Pro residues" evidence="1">
    <location>
        <begin position="1"/>
        <end position="13"/>
    </location>
</feature>
<dbReference type="EMBL" id="JBHSON010000150">
    <property type="protein sequence ID" value="MFC5754374.1"/>
    <property type="molecule type" value="Genomic_DNA"/>
</dbReference>
<sequence>MSGWNPPPAPGGPPGYGYGAPGPAYAPPPPPRRSSGAGLIIGLIIGIGLVLTVLVVVVVVVIGATSKHEIDTPSVAGGMSRDYSTESRISSQLNSQRSIIRRASGYRITDVKSAVYGSGSDKYLFVGGTGDFDEDDLYSTWRTAVNAEISSNVSTFTYPVSDAGGDGKAVCSTVRNRQSTVSTYSTAICAWSTGSSFGTVMPVPDGSSLSSSRNISYLTVASAMRRMRDDIES</sequence>
<keyword evidence="2" id="KW-1133">Transmembrane helix</keyword>
<keyword evidence="4" id="KW-1185">Reference proteome</keyword>
<organism evidence="3 4">
    <name type="scientific">Actinomadura rugatobispora</name>
    <dbReference type="NCBI Taxonomy" id="1994"/>
    <lineage>
        <taxon>Bacteria</taxon>
        <taxon>Bacillati</taxon>
        <taxon>Actinomycetota</taxon>
        <taxon>Actinomycetes</taxon>
        <taxon>Streptosporangiales</taxon>
        <taxon>Thermomonosporaceae</taxon>
        <taxon>Actinomadura</taxon>
    </lineage>
</organism>
<protein>
    <submittedName>
        <fullName evidence="3">Uncharacterized protein</fullName>
    </submittedName>
</protein>
<keyword evidence="2" id="KW-0812">Transmembrane</keyword>
<feature type="transmembrane region" description="Helical" evidence="2">
    <location>
        <begin position="37"/>
        <end position="62"/>
    </location>
</feature>
<evidence type="ECO:0000256" key="1">
    <source>
        <dbReference type="SAM" id="MobiDB-lite"/>
    </source>
</evidence>
<name>A0ABW1AIM8_9ACTN</name>
<evidence type="ECO:0000313" key="4">
    <source>
        <dbReference type="Proteomes" id="UP001596074"/>
    </source>
</evidence>
<feature type="region of interest" description="Disordered" evidence="1">
    <location>
        <begin position="1"/>
        <end position="31"/>
    </location>
</feature>
<dbReference type="Proteomes" id="UP001596074">
    <property type="component" value="Unassembled WGS sequence"/>
</dbReference>
<keyword evidence="2" id="KW-0472">Membrane</keyword>
<dbReference type="RefSeq" id="WP_378292397.1">
    <property type="nucleotide sequence ID" value="NZ_JBHSON010000150.1"/>
</dbReference>
<proteinExistence type="predicted"/>
<comment type="caution">
    <text evidence="3">The sequence shown here is derived from an EMBL/GenBank/DDBJ whole genome shotgun (WGS) entry which is preliminary data.</text>
</comment>
<evidence type="ECO:0000256" key="2">
    <source>
        <dbReference type="SAM" id="Phobius"/>
    </source>
</evidence>
<accession>A0ABW1AIM8</accession>
<reference evidence="4" key="1">
    <citation type="journal article" date="2019" name="Int. J. Syst. Evol. Microbiol.">
        <title>The Global Catalogue of Microorganisms (GCM) 10K type strain sequencing project: providing services to taxonomists for standard genome sequencing and annotation.</title>
        <authorList>
            <consortium name="The Broad Institute Genomics Platform"/>
            <consortium name="The Broad Institute Genome Sequencing Center for Infectious Disease"/>
            <person name="Wu L."/>
            <person name="Ma J."/>
        </authorList>
    </citation>
    <scope>NUCLEOTIDE SEQUENCE [LARGE SCALE GENOMIC DNA]</scope>
    <source>
        <strain evidence="4">KCTC 42087</strain>
    </source>
</reference>
<evidence type="ECO:0000313" key="3">
    <source>
        <dbReference type="EMBL" id="MFC5754374.1"/>
    </source>
</evidence>